<reference evidence="3" key="1">
    <citation type="submission" date="2010-07" db="EMBL/GenBank/DDBJ databases">
        <title>The genome sequence of Gaeumannomyces graminis var. tritici strain R3-111a-1.</title>
        <authorList>
            <consortium name="The Broad Institute Genome Sequencing Platform"/>
            <person name="Ma L.-J."/>
            <person name="Dead R."/>
            <person name="Young S."/>
            <person name="Zeng Q."/>
            <person name="Koehrsen M."/>
            <person name="Alvarado L."/>
            <person name="Berlin A."/>
            <person name="Chapman S.B."/>
            <person name="Chen Z."/>
            <person name="Freedman E."/>
            <person name="Gellesch M."/>
            <person name="Goldberg J."/>
            <person name="Griggs A."/>
            <person name="Gujja S."/>
            <person name="Heilman E.R."/>
            <person name="Heiman D."/>
            <person name="Hepburn T."/>
            <person name="Howarth C."/>
            <person name="Jen D."/>
            <person name="Larson L."/>
            <person name="Mehta T."/>
            <person name="Neiman D."/>
            <person name="Pearson M."/>
            <person name="Roberts A."/>
            <person name="Saif S."/>
            <person name="Shea T."/>
            <person name="Shenoy N."/>
            <person name="Sisk P."/>
            <person name="Stolte C."/>
            <person name="Sykes S."/>
            <person name="Walk T."/>
            <person name="White J."/>
            <person name="Yandava C."/>
            <person name="Haas B."/>
            <person name="Nusbaum C."/>
            <person name="Birren B."/>
        </authorList>
    </citation>
    <scope>NUCLEOTIDE SEQUENCE [LARGE SCALE GENOMIC DNA]</scope>
    <source>
        <strain evidence="3">R3-111a-1</strain>
    </source>
</reference>
<reference evidence="2" key="4">
    <citation type="journal article" date="2015" name="G3 (Bethesda)">
        <title>Genome sequences of three phytopathogenic species of the Magnaporthaceae family of fungi.</title>
        <authorList>
            <person name="Okagaki L.H."/>
            <person name="Nunes C.C."/>
            <person name="Sailsbery J."/>
            <person name="Clay B."/>
            <person name="Brown D."/>
            <person name="John T."/>
            <person name="Oh Y."/>
            <person name="Young N."/>
            <person name="Fitzgerald M."/>
            <person name="Haas B.J."/>
            <person name="Zeng Q."/>
            <person name="Young S."/>
            <person name="Adiconis X."/>
            <person name="Fan L."/>
            <person name="Levin J.Z."/>
            <person name="Mitchell T.K."/>
            <person name="Okubara P.A."/>
            <person name="Farman M.L."/>
            <person name="Kohn L.M."/>
            <person name="Birren B."/>
            <person name="Ma L.-J."/>
            <person name="Dean R.A."/>
        </authorList>
    </citation>
    <scope>NUCLEOTIDE SEQUENCE</scope>
    <source>
        <strain evidence="2">R3-111a-1</strain>
    </source>
</reference>
<keyword evidence="3" id="KW-1185">Reference proteome</keyword>
<evidence type="ECO:0000313" key="1">
    <source>
        <dbReference type="EMBL" id="EJT69149.1"/>
    </source>
</evidence>
<dbReference type="HOGENOM" id="CLU_1992785_0_0_1"/>
<dbReference type="EnsemblFungi" id="EJT69149">
    <property type="protein sequence ID" value="EJT69149"/>
    <property type="gene ID" value="GGTG_13258"/>
</dbReference>
<evidence type="ECO:0000313" key="3">
    <source>
        <dbReference type="Proteomes" id="UP000006039"/>
    </source>
</evidence>
<organism evidence="1">
    <name type="scientific">Gaeumannomyces tritici (strain R3-111a-1)</name>
    <name type="common">Wheat and barley take-all root rot fungus</name>
    <name type="synonym">Gaeumannomyces graminis var. tritici</name>
    <dbReference type="NCBI Taxonomy" id="644352"/>
    <lineage>
        <taxon>Eukaryota</taxon>
        <taxon>Fungi</taxon>
        <taxon>Dikarya</taxon>
        <taxon>Ascomycota</taxon>
        <taxon>Pezizomycotina</taxon>
        <taxon>Sordariomycetes</taxon>
        <taxon>Sordariomycetidae</taxon>
        <taxon>Magnaporthales</taxon>
        <taxon>Magnaporthaceae</taxon>
        <taxon>Gaeumannomyces</taxon>
    </lineage>
</organism>
<accession>J3PID0</accession>
<name>J3PID0_GAET3</name>
<protein>
    <submittedName>
        <fullName evidence="1 2">Uncharacterized protein</fullName>
    </submittedName>
</protein>
<reference evidence="2" key="5">
    <citation type="submission" date="2018-04" db="UniProtKB">
        <authorList>
            <consortium name="EnsemblFungi"/>
        </authorList>
    </citation>
    <scope>IDENTIFICATION</scope>
    <source>
        <strain evidence="2">R3-111a-1</strain>
    </source>
</reference>
<dbReference type="Proteomes" id="UP000006039">
    <property type="component" value="Unassembled WGS sequence"/>
</dbReference>
<dbReference type="AlphaFoldDB" id="J3PID0"/>
<dbReference type="EMBL" id="GL385405">
    <property type="protein sequence ID" value="EJT69149.1"/>
    <property type="molecule type" value="Genomic_DNA"/>
</dbReference>
<dbReference type="RefSeq" id="XP_009229428.1">
    <property type="nucleotide sequence ID" value="XM_009231164.1"/>
</dbReference>
<evidence type="ECO:0000313" key="2">
    <source>
        <dbReference type="EnsemblFungi" id="EJT69149"/>
    </source>
</evidence>
<reference evidence="1" key="3">
    <citation type="submission" date="2010-09" db="EMBL/GenBank/DDBJ databases">
        <title>Annotation of Gaeumannomyces graminis var. tritici R3-111a-1.</title>
        <authorList>
            <consortium name="The Broad Institute Genome Sequencing Platform"/>
            <person name="Ma L.-J."/>
            <person name="Dead R."/>
            <person name="Young S.K."/>
            <person name="Zeng Q."/>
            <person name="Gargeya S."/>
            <person name="Fitzgerald M."/>
            <person name="Haas B."/>
            <person name="Abouelleil A."/>
            <person name="Alvarado L."/>
            <person name="Arachchi H.M."/>
            <person name="Berlin A."/>
            <person name="Brown A."/>
            <person name="Chapman S.B."/>
            <person name="Chen Z."/>
            <person name="Dunbar C."/>
            <person name="Freedman E."/>
            <person name="Gearin G."/>
            <person name="Gellesch M."/>
            <person name="Goldberg J."/>
            <person name="Griggs A."/>
            <person name="Gujja S."/>
            <person name="Heiman D."/>
            <person name="Howarth C."/>
            <person name="Larson L."/>
            <person name="Lui A."/>
            <person name="MacDonald P.J.P."/>
            <person name="Mehta T."/>
            <person name="Montmayeur A."/>
            <person name="Murphy C."/>
            <person name="Neiman D."/>
            <person name="Pearson M."/>
            <person name="Priest M."/>
            <person name="Roberts A."/>
            <person name="Saif S."/>
            <person name="Shea T."/>
            <person name="Shenoy N."/>
            <person name="Sisk P."/>
            <person name="Stolte C."/>
            <person name="Sykes S."/>
            <person name="Yandava C."/>
            <person name="Wortman J."/>
            <person name="Nusbaum C."/>
            <person name="Birren B."/>
        </authorList>
    </citation>
    <scope>NUCLEOTIDE SEQUENCE</scope>
    <source>
        <strain evidence="1">R3-111a-1</strain>
    </source>
</reference>
<dbReference type="GeneID" id="20353716"/>
<sequence>MGGAGMTFCKASVFTALVGGGWPVWFLMCKDSIEDLFDETAEVRVPRAGAVRGIKPRHADVASMVGSRASSDISTERGCRFNGVGGQRDSKLLSHHEPKFVEAKAGRQVGSSQFPVRKRVFVLVE</sequence>
<proteinExistence type="predicted"/>
<reference evidence="1" key="2">
    <citation type="submission" date="2010-07" db="EMBL/GenBank/DDBJ databases">
        <authorList>
            <consortium name="The Broad Institute Genome Sequencing Platform"/>
            <consortium name="Broad Institute Genome Sequencing Center for Infectious Disease"/>
            <person name="Ma L.-J."/>
            <person name="Dead R."/>
            <person name="Young S."/>
            <person name="Zeng Q."/>
            <person name="Koehrsen M."/>
            <person name="Alvarado L."/>
            <person name="Berlin A."/>
            <person name="Chapman S.B."/>
            <person name="Chen Z."/>
            <person name="Freedman E."/>
            <person name="Gellesch M."/>
            <person name="Goldberg J."/>
            <person name="Griggs A."/>
            <person name="Gujja S."/>
            <person name="Heilman E.R."/>
            <person name="Heiman D."/>
            <person name="Hepburn T."/>
            <person name="Howarth C."/>
            <person name="Jen D."/>
            <person name="Larson L."/>
            <person name="Mehta T."/>
            <person name="Neiman D."/>
            <person name="Pearson M."/>
            <person name="Roberts A."/>
            <person name="Saif S."/>
            <person name="Shea T."/>
            <person name="Shenoy N."/>
            <person name="Sisk P."/>
            <person name="Stolte C."/>
            <person name="Sykes S."/>
            <person name="Walk T."/>
            <person name="White J."/>
            <person name="Yandava C."/>
            <person name="Haas B."/>
            <person name="Nusbaum C."/>
            <person name="Birren B."/>
        </authorList>
    </citation>
    <scope>NUCLEOTIDE SEQUENCE</scope>
    <source>
        <strain evidence="1">R3-111a-1</strain>
    </source>
</reference>
<dbReference type="VEuPathDB" id="FungiDB:GGTG_13258"/>
<gene>
    <name evidence="2" type="primary">20353716</name>
    <name evidence="1" type="ORF">GGTG_13258</name>
</gene>